<reference evidence="4" key="1">
    <citation type="journal article" date="2019" name="Int. J. Syst. Evol. Microbiol.">
        <title>The Global Catalogue of Microorganisms (GCM) 10K type strain sequencing project: providing services to taxonomists for standard genome sequencing and annotation.</title>
        <authorList>
            <consortium name="The Broad Institute Genomics Platform"/>
            <consortium name="The Broad Institute Genome Sequencing Center for Infectious Disease"/>
            <person name="Wu L."/>
            <person name="Ma J."/>
        </authorList>
    </citation>
    <scope>NUCLEOTIDE SEQUENCE [LARGE SCALE GENOMIC DNA]</scope>
    <source>
        <strain evidence="4">CCUG 56698</strain>
    </source>
</reference>
<dbReference type="SMART" id="SM00418">
    <property type="entry name" value="HTH_ARSR"/>
    <property type="match status" value="1"/>
</dbReference>
<evidence type="ECO:0000256" key="1">
    <source>
        <dbReference type="SAM" id="MobiDB-lite"/>
    </source>
</evidence>
<dbReference type="InterPro" id="IPR036388">
    <property type="entry name" value="WH-like_DNA-bd_sf"/>
</dbReference>
<feature type="region of interest" description="Disordered" evidence="1">
    <location>
        <begin position="151"/>
        <end position="177"/>
    </location>
</feature>
<dbReference type="EMBL" id="JBHTEF010000001">
    <property type="protein sequence ID" value="MFC7582018.1"/>
    <property type="molecule type" value="Genomic_DNA"/>
</dbReference>
<sequence>MATDPRELERMRAIGHPARWRVLEVLWSGRELTATQAAQIAGATPSAMSYHLRHLARLGMVERVVSPDGRERPWRATSAGREMTTQPGAAEGTAMMRNLVASVSRAIALPPPPPGDDRPWPASWSRAALRLTREEARELHRRIRGLIDEFEERTAAPEPEDADVPADAVDGGGREEAPRRFGYETFWILGAQPPAGD</sequence>
<evidence type="ECO:0000313" key="3">
    <source>
        <dbReference type="EMBL" id="MFC7582018.1"/>
    </source>
</evidence>
<dbReference type="InterPro" id="IPR001845">
    <property type="entry name" value="HTH_ArsR_DNA-bd_dom"/>
</dbReference>
<proteinExistence type="predicted"/>
<evidence type="ECO:0000313" key="4">
    <source>
        <dbReference type="Proteomes" id="UP001596527"/>
    </source>
</evidence>
<comment type="caution">
    <text evidence="3">The sequence shown here is derived from an EMBL/GenBank/DDBJ whole genome shotgun (WGS) entry which is preliminary data.</text>
</comment>
<gene>
    <name evidence="3" type="ORF">ACFQWG_12515</name>
</gene>
<evidence type="ECO:0000259" key="2">
    <source>
        <dbReference type="SMART" id="SM00418"/>
    </source>
</evidence>
<protein>
    <submittedName>
        <fullName evidence="3">ArsR/SmtB family transcription factor</fullName>
    </submittedName>
</protein>
<name>A0ABW2SRQ8_9ACTO</name>
<feature type="domain" description="HTH arsR-type" evidence="2">
    <location>
        <begin position="9"/>
        <end position="91"/>
    </location>
</feature>
<dbReference type="CDD" id="cd00090">
    <property type="entry name" value="HTH_ARSR"/>
    <property type="match status" value="1"/>
</dbReference>
<dbReference type="Proteomes" id="UP001596527">
    <property type="component" value="Unassembled WGS sequence"/>
</dbReference>
<dbReference type="Pfam" id="PF12840">
    <property type="entry name" value="HTH_20"/>
    <property type="match status" value="1"/>
</dbReference>
<accession>A0ABW2SRQ8</accession>
<dbReference type="InterPro" id="IPR011991">
    <property type="entry name" value="ArsR-like_HTH"/>
</dbReference>
<keyword evidence="4" id="KW-1185">Reference proteome</keyword>
<organism evidence="3 4">
    <name type="scientific">Schaalia naturae</name>
    <dbReference type="NCBI Taxonomy" id="635203"/>
    <lineage>
        <taxon>Bacteria</taxon>
        <taxon>Bacillati</taxon>
        <taxon>Actinomycetota</taxon>
        <taxon>Actinomycetes</taxon>
        <taxon>Actinomycetales</taxon>
        <taxon>Actinomycetaceae</taxon>
        <taxon>Schaalia</taxon>
    </lineage>
</organism>
<dbReference type="Gene3D" id="1.10.10.10">
    <property type="entry name" value="Winged helix-like DNA-binding domain superfamily/Winged helix DNA-binding domain"/>
    <property type="match status" value="1"/>
</dbReference>
<dbReference type="SUPFAM" id="SSF46785">
    <property type="entry name" value="Winged helix' DNA-binding domain"/>
    <property type="match status" value="1"/>
</dbReference>
<dbReference type="RefSeq" id="WP_380975800.1">
    <property type="nucleotide sequence ID" value="NZ_JBHTEF010000001.1"/>
</dbReference>
<dbReference type="InterPro" id="IPR036390">
    <property type="entry name" value="WH_DNA-bd_sf"/>
</dbReference>